<protein>
    <submittedName>
        <fullName evidence="2">Uncharacterized protein</fullName>
    </submittedName>
</protein>
<name>D3RST4_ALLVD</name>
<dbReference type="OrthoDB" id="123540at2"/>
<dbReference type="RefSeq" id="WP_012970517.1">
    <property type="nucleotide sequence ID" value="NC_013851.1"/>
</dbReference>
<organism evidence="2 3">
    <name type="scientific">Allochromatium vinosum (strain ATCC 17899 / DSM 180 / NBRC 103801 / NCIMB 10441 / D)</name>
    <name type="common">Chromatium vinosum</name>
    <dbReference type="NCBI Taxonomy" id="572477"/>
    <lineage>
        <taxon>Bacteria</taxon>
        <taxon>Pseudomonadati</taxon>
        <taxon>Pseudomonadota</taxon>
        <taxon>Gammaproteobacteria</taxon>
        <taxon>Chromatiales</taxon>
        <taxon>Chromatiaceae</taxon>
        <taxon>Allochromatium</taxon>
    </lineage>
</organism>
<accession>D3RST4</accession>
<dbReference type="Proteomes" id="UP000001441">
    <property type="component" value="Chromosome"/>
</dbReference>
<dbReference type="EMBL" id="CP001896">
    <property type="protein sequence ID" value="ADC62243.1"/>
    <property type="molecule type" value="Genomic_DNA"/>
</dbReference>
<gene>
    <name evidence="2" type="ordered locus">Alvin_1306</name>
</gene>
<dbReference type="HOGENOM" id="CLU_1665739_0_0_6"/>
<feature type="compositionally biased region" description="Pro residues" evidence="1">
    <location>
        <begin position="70"/>
        <end position="91"/>
    </location>
</feature>
<sequence length="158" mass="15829">MRSRIQRFVPIAVIASLATGLSLISLETEARGGVHASARVSVHGGGGGARPRPPAGRPPAGGGGMARPPAGGPPPGGGRPPAPGYRPPPPGNAWAHPVAAGVAVATTAAVVGSIIYSLPPSCTTVSVNGLTYQQCGSTWYRPQYVGTSVQYVVVTSPY</sequence>
<dbReference type="KEGG" id="alv:Alvin_1306"/>
<dbReference type="AlphaFoldDB" id="D3RST4"/>
<dbReference type="STRING" id="572477.Alvin_1306"/>
<evidence type="ECO:0000256" key="1">
    <source>
        <dbReference type="SAM" id="MobiDB-lite"/>
    </source>
</evidence>
<evidence type="ECO:0000313" key="3">
    <source>
        <dbReference type="Proteomes" id="UP000001441"/>
    </source>
</evidence>
<dbReference type="eggNOG" id="ENOG503337X">
    <property type="taxonomic scope" value="Bacteria"/>
</dbReference>
<feature type="region of interest" description="Disordered" evidence="1">
    <location>
        <begin position="39"/>
        <end position="91"/>
    </location>
</feature>
<evidence type="ECO:0000313" key="2">
    <source>
        <dbReference type="EMBL" id="ADC62243.1"/>
    </source>
</evidence>
<reference evidence="2 3" key="1">
    <citation type="journal article" date="2011" name="Stand. Genomic Sci.">
        <title>Complete genome sequence of Allochromatium vinosum DSM 180(T).</title>
        <authorList>
            <person name="Weissgerber T."/>
            <person name="Zigann R."/>
            <person name="Bruce D."/>
            <person name="Chang Y.J."/>
            <person name="Detter J.C."/>
            <person name="Han C."/>
            <person name="Hauser L."/>
            <person name="Jeffries C.D."/>
            <person name="Land M."/>
            <person name="Munk A.C."/>
            <person name="Tapia R."/>
            <person name="Dahl C."/>
        </authorList>
    </citation>
    <scope>NUCLEOTIDE SEQUENCE [LARGE SCALE GENOMIC DNA]</scope>
    <source>
        <strain evidence="3">ATCC 17899 / DSM 180 / NBRC 103801 / NCIMB 10441 / D</strain>
    </source>
</reference>
<proteinExistence type="predicted"/>
<keyword evidence="3" id="KW-1185">Reference proteome</keyword>